<name>A0A0E4CU51_9BACL</name>
<evidence type="ECO:0000313" key="1">
    <source>
        <dbReference type="EMBL" id="CQR51514.1"/>
    </source>
</evidence>
<dbReference type="STRING" id="483937.AMQ84_08355"/>
<dbReference type="PATRIC" id="fig|1073571.4.peg.248"/>
<gene>
    <name evidence="1" type="ORF">PRIO_0260</name>
</gene>
<dbReference type="AlphaFoldDB" id="A0A0E4CU51"/>
<dbReference type="KEGG" id="pri:PRIO_0260"/>
<dbReference type="Proteomes" id="UP000033163">
    <property type="component" value="Chromosome I"/>
</dbReference>
<sequence length="101" mass="11364">MSLQQQGQQEQTLFRMDPTTRQNLKSIQDHVANIAKTHGNSLVRVETVDGDVFEGLLILCERGILYLRLPNHMTGRGFFPGFQSDVVLPLVLFNLLAISLI</sequence>
<evidence type="ECO:0000313" key="2">
    <source>
        <dbReference type="Proteomes" id="UP000033163"/>
    </source>
</evidence>
<proteinExistence type="predicted"/>
<dbReference type="EMBL" id="LN831776">
    <property type="protein sequence ID" value="CQR51514.1"/>
    <property type="molecule type" value="Genomic_DNA"/>
</dbReference>
<reference evidence="2" key="1">
    <citation type="submission" date="2015-03" db="EMBL/GenBank/DDBJ databases">
        <authorList>
            <person name="Wibberg D."/>
        </authorList>
    </citation>
    <scope>NUCLEOTIDE SEQUENCE [LARGE SCALE GENOMIC DNA]</scope>
</reference>
<dbReference type="RefSeq" id="WP_020426476.1">
    <property type="nucleotide sequence ID" value="NZ_AGBD01000147.1"/>
</dbReference>
<dbReference type="HOGENOM" id="CLU_143486_0_0_9"/>
<accession>A0A0E4CU51</accession>
<protein>
    <submittedName>
        <fullName evidence="1">Uncharacterized protein</fullName>
    </submittedName>
</protein>
<organism evidence="1 2">
    <name type="scientific">Paenibacillus riograndensis SBR5</name>
    <dbReference type="NCBI Taxonomy" id="1073571"/>
    <lineage>
        <taxon>Bacteria</taxon>
        <taxon>Bacillati</taxon>
        <taxon>Bacillota</taxon>
        <taxon>Bacilli</taxon>
        <taxon>Bacillales</taxon>
        <taxon>Paenibacillaceae</taxon>
        <taxon>Paenibacillus</taxon>
        <taxon>Paenibacillus sonchi group</taxon>
    </lineage>
</organism>